<feature type="compositionally biased region" description="Polar residues" evidence="1">
    <location>
        <begin position="964"/>
        <end position="995"/>
    </location>
</feature>
<keyword evidence="3" id="KW-1185">Reference proteome</keyword>
<reference evidence="2 3" key="1">
    <citation type="journal article" date="2021" name="Elife">
        <title>Chloroplast acquisition without the gene transfer in kleptoplastic sea slugs, Plakobranchus ocellatus.</title>
        <authorList>
            <person name="Maeda T."/>
            <person name="Takahashi S."/>
            <person name="Yoshida T."/>
            <person name="Shimamura S."/>
            <person name="Takaki Y."/>
            <person name="Nagai Y."/>
            <person name="Toyoda A."/>
            <person name="Suzuki Y."/>
            <person name="Arimoto A."/>
            <person name="Ishii H."/>
            <person name="Satoh N."/>
            <person name="Nishiyama T."/>
            <person name="Hasebe M."/>
            <person name="Maruyama T."/>
            <person name="Minagawa J."/>
            <person name="Obokata J."/>
            <person name="Shigenobu S."/>
        </authorList>
    </citation>
    <scope>NUCLEOTIDE SEQUENCE [LARGE SCALE GENOMIC DNA]</scope>
</reference>
<evidence type="ECO:0000313" key="2">
    <source>
        <dbReference type="EMBL" id="GFO15975.1"/>
    </source>
</evidence>
<organism evidence="2 3">
    <name type="scientific">Plakobranchus ocellatus</name>
    <dbReference type="NCBI Taxonomy" id="259542"/>
    <lineage>
        <taxon>Eukaryota</taxon>
        <taxon>Metazoa</taxon>
        <taxon>Spiralia</taxon>
        <taxon>Lophotrochozoa</taxon>
        <taxon>Mollusca</taxon>
        <taxon>Gastropoda</taxon>
        <taxon>Heterobranchia</taxon>
        <taxon>Euthyneura</taxon>
        <taxon>Panpulmonata</taxon>
        <taxon>Sacoglossa</taxon>
        <taxon>Placobranchoidea</taxon>
        <taxon>Plakobranchidae</taxon>
        <taxon>Plakobranchus</taxon>
    </lineage>
</organism>
<gene>
    <name evidence="2" type="ORF">PoB_004248000</name>
</gene>
<evidence type="ECO:0000256" key="1">
    <source>
        <dbReference type="SAM" id="MobiDB-lite"/>
    </source>
</evidence>
<feature type="compositionally biased region" description="Gly residues" evidence="1">
    <location>
        <begin position="458"/>
        <end position="467"/>
    </location>
</feature>
<accession>A0AAV4BA50</accession>
<name>A0AAV4BA50_9GAST</name>
<sequence>MTPEIDFRDEGNSVDPPSLPTPNMPHSPRAADPQASLSLHDEEEDDAEGNSETFVFESSTTSSRMCVKTFSDVDCMAKMNAFMLGGGTHPTNFSAAQTPIKAVQSSDESNSASPSAGNFGAGVKSLHPLSGEMFSDMQLAQQTGNQPPLDCREEDANSNPVNRPIASVSICNDHEDTPSGKLFIRRDNNAAISEESIQCKEQFSQSGPPRVNQNPGDFNFKTSEVGCRLKPQLKSNFLCEEMGSKPEGEFDVEEILRKYGIETRKYNPSVAMSKYASGDCFRRTSASALYSYKTFVSSGSFSTTSTLNSYATNYSYTPFVNHKDMNVSQNNEALCKLLNPNAEAKNVNNKGLDENIVTLQPTAFEDSQKLAAPESVHGNKDREKGVIQSTILGWIDGSSKHLSLSSNVDRNTSSSKNNDSQENDTMQEERGAQDREEISAVHGSSVDIAVMDRSEGMTGFGKGGSLTPGGSSYSVSQGPQPGNFAGTGLTSGKRTGSFSMSSQPSNMDTIPFEGSYLKHHKSMTKYPSAVGSGIATPDAMLSSSSSAGNSKDFLTPNIAALSVLGSSTDALGYSLQQERYRLRTIDNLITSSPARTIRPYSTMPYMSLHHTPTNSPISLSRRGSINHWWSGTAMSSAASYDTPNDIAMIQRSGSSVDSGQFNNNRGMWNGSRVNKCNTKSAQATGGKKARDKECYERGNIQTVGKTQHQKRQRQFEKQLPPKANSKSSQIIVKSKAAQRNRMVASKKVESNASTNRSVHTQPKTNQRPESAQTRRDSHGSAKDDTQINNSYRSIPNEFEFAKELNRMWSVSVLGEDYVNSKSSNISDPIDHRNGATKNLPASKNSKGIRKYQPYKAKATQRQIQANNGHGINEEMAEPPVSSSGNKSKSQHSIQEINPESNDKEHDVHQYPKYLDFRGISSVHRCNSCKDLSVRSIMEATALASALIRRRQQQQQKSQFWAVPTSCQQKSKATNQLKPAQRGSGQRAKQSKTTVSLPGERPASARSYHSAAATPRTAKVGVRPKSARGL</sequence>
<dbReference type="AlphaFoldDB" id="A0AAV4BA50"/>
<feature type="compositionally biased region" description="Polar residues" evidence="1">
    <location>
        <begin position="468"/>
        <end position="480"/>
    </location>
</feature>
<dbReference type="Proteomes" id="UP000735302">
    <property type="component" value="Unassembled WGS sequence"/>
</dbReference>
<feature type="compositionally biased region" description="Basic and acidic residues" evidence="1">
    <location>
        <begin position="427"/>
        <end position="439"/>
    </location>
</feature>
<feature type="region of interest" description="Disordered" evidence="1">
    <location>
        <begin position="958"/>
        <end position="1029"/>
    </location>
</feature>
<feature type="region of interest" description="Disordered" evidence="1">
    <location>
        <begin position="871"/>
        <end position="905"/>
    </location>
</feature>
<dbReference type="EMBL" id="BLXT01004632">
    <property type="protein sequence ID" value="GFO15975.1"/>
    <property type="molecule type" value="Genomic_DNA"/>
</dbReference>
<feature type="compositionally biased region" description="Polar residues" evidence="1">
    <location>
        <begin position="488"/>
        <end position="506"/>
    </location>
</feature>
<feature type="region of interest" description="Disordered" evidence="1">
    <location>
        <begin position="653"/>
        <end position="790"/>
    </location>
</feature>
<protein>
    <submittedName>
        <fullName evidence="2">Uncharacterized protein</fullName>
    </submittedName>
</protein>
<feature type="compositionally biased region" description="Polar residues" evidence="1">
    <location>
        <begin position="835"/>
        <end position="845"/>
    </location>
</feature>
<feature type="compositionally biased region" description="Basic and acidic residues" evidence="1">
    <location>
        <begin position="1"/>
        <end position="11"/>
    </location>
</feature>
<feature type="region of interest" description="Disordered" evidence="1">
    <location>
        <begin position="402"/>
        <end position="506"/>
    </location>
</feature>
<feature type="compositionally biased region" description="Low complexity" evidence="1">
    <location>
        <begin position="881"/>
        <end position="892"/>
    </location>
</feature>
<feature type="region of interest" description="Disordered" evidence="1">
    <location>
        <begin position="821"/>
        <end position="847"/>
    </location>
</feature>
<feature type="compositionally biased region" description="Polar residues" evidence="1">
    <location>
        <begin position="750"/>
        <end position="771"/>
    </location>
</feature>
<feature type="compositionally biased region" description="Polar residues" evidence="1">
    <location>
        <begin position="402"/>
        <end position="420"/>
    </location>
</feature>
<comment type="caution">
    <text evidence="2">The sequence shown here is derived from an EMBL/GenBank/DDBJ whole genome shotgun (WGS) entry which is preliminary data.</text>
</comment>
<evidence type="ECO:0000313" key="3">
    <source>
        <dbReference type="Proteomes" id="UP000735302"/>
    </source>
</evidence>
<proteinExistence type="predicted"/>
<feature type="compositionally biased region" description="Polar residues" evidence="1">
    <location>
        <begin position="653"/>
        <end position="683"/>
    </location>
</feature>
<feature type="compositionally biased region" description="Basic and acidic residues" evidence="1">
    <location>
        <begin position="772"/>
        <end position="785"/>
    </location>
</feature>
<feature type="region of interest" description="Disordered" evidence="1">
    <location>
        <begin position="1"/>
        <end position="58"/>
    </location>
</feature>